<dbReference type="Proteomes" id="UP000685013">
    <property type="component" value="Chromosome 4"/>
</dbReference>
<feature type="transmembrane region" description="Helical" evidence="6">
    <location>
        <begin position="100"/>
        <end position="124"/>
    </location>
</feature>
<dbReference type="GO" id="GO:0016020">
    <property type="term" value="C:membrane"/>
    <property type="evidence" value="ECO:0007669"/>
    <property type="project" value="UniProtKB-SubCell"/>
</dbReference>
<feature type="transmembrane region" description="Helical" evidence="6">
    <location>
        <begin position="253"/>
        <end position="271"/>
    </location>
</feature>
<comment type="caution">
    <text evidence="8">The sequence shown here is derived from an EMBL/GenBank/DDBJ whole genome shotgun (WGS) entry which is preliminary data.</text>
</comment>
<feature type="transmembrane region" description="Helical" evidence="6">
    <location>
        <begin position="12"/>
        <end position="31"/>
    </location>
</feature>
<evidence type="ECO:0000256" key="3">
    <source>
        <dbReference type="ARBA" id="ARBA00022692"/>
    </source>
</evidence>
<evidence type="ECO:0000313" key="8">
    <source>
        <dbReference type="EMBL" id="KAG6601555.1"/>
    </source>
</evidence>
<feature type="transmembrane region" description="Helical" evidence="6">
    <location>
        <begin position="189"/>
        <end position="215"/>
    </location>
</feature>
<comment type="similarity">
    <text evidence="2 6">Belongs to the drug/metabolite transporter (DMT) superfamily. Plant drug/metabolite exporter (P-DME) (TC 2.A.7.4) family.</text>
</comment>
<sequence length="313" mass="34095">MEGFARLFGLAKPYLVVVFVQFGYAGMTILAKSALDKGMSPHVFVVYRHAVATLVIAPFALIFNRKARTKMTFSILWKIVLLGLLEPVIDQNLYFTGMKLTTATFTAAMCNILPAFSFLMAWACRLEKVNILKRGSQAKIIGTIVTVGGAMIMTFIRGPMLNLPWTNANQHSASSAGSANHQSPLKGSLMIATGCICWSAFITLQGVICTGVTYYIQGVVMQTKGPVFVTAFSPLSMILVAIMSSFILAEIMFLGRILGAVAIISGLYLVLWGKSKDQTSVDSECDKITPCEQQMTRNGEEFVVVDVAKEDTN</sequence>
<organism evidence="8 9">
    <name type="scientific">Cucurbita argyrosperma subsp. sororia</name>
    <dbReference type="NCBI Taxonomy" id="37648"/>
    <lineage>
        <taxon>Eukaryota</taxon>
        <taxon>Viridiplantae</taxon>
        <taxon>Streptophyta</taxon>
        <taxon>Embryophyta</taxon>
        <taxon>Tracheophyta</taxon>
        <taxon>Spermatophyta</taxon>
        <taxon>Magnoliopsida</taxon>
        <taxon>eudicotyledons</taxon>
        <taxon>Gunneridae</taxon>
        <taxon>Pentapetalae</taxon>
        <taxon>rosids</taxon>
        <taxon>fabids</taxon>
        <taxon>Cucurbitales</taxon>
        <taxon>Cucurbitaceae</taxon>
        <taxon>Cucurbiteae</taxon>
        <taxon>Cucurbita</taxon>
    </lineage>
</organism>
<evidence type="ECO:0000256" key="1">
    <source>
        <dbReference type="ARBA" id="ARBA00004141"/>
    </source>
</evidence>
<evidence type="ECO:0000256" key="5">
    <source>
        <dbReference type="ARBA" id="ARBA00023136"/>
    </source>
</evidence>
<protein>
    <recommendedName>
        <fullName evidence="6">WAT1-related protein</fullName>
    </recommendedName>
</protein>
<feature type="non-terminal residue" evidence="8">
    <location>
        <position position="1"/>
    </location>
</feature>
<feature type="transmembrane region" description="Helical" evidence="6">
    <location>
        <begin position="136"/>
        <end position="156"/>
    </location>
</feature>
<dbReference type="PANTHER" id="PTHR31218">
    <property type="entry name" value="WAT1-RELATED PROTEIN"/>
    <property type="match status" value="1"/>
</dbReference>
<dbReference type="InterPro" id="IPR030184">
    <property type="entry name" value="WAT1-related"/>
</dbReference>
<accession>A0AAV6NS99</accession>
<dbReference type="InterPro" id="IPR000620">
    <property type="entry name" value="EamA_dom"/>
</dbReference>
<dbReference type="AlphaFoldDB" id="A0AAV6NS99"/>
<feature type="transmembrane region" description="Helical" evidence="6">
    <location>
        <begin position="227"/>
        <end position="247"/>
    </location>
</feature>
<reference evidence="8 9" key="1">
    <citation type="journal article" date="2021" name="Hortic Res">
        <title>The domestication of Cucurbita argyrosperma as revealed by the genome of its wild relative.</title>
        <authorList>
            <person name="Barrera-Redondo J."/>
            <person name="Sanchez-de la Vega G."/>
            <person name="Aguirre-Liguori J.A."/>
            <person name="Castellanos-Morales G."/>
            <person name="Gutierrez-Guerrero Y.T."/>
            <person name="Aguirre-Dugua X."/>
            <person name="Aguirre-Planter E."/>
            <person name="Tenaillon M.I."/>
            <person name="Lira-Saade R."/>
            <person name="Eguiarte L.E."/>
        </authorList>
    </citation>
    <scope>NUCLEOTIDE SEQUENCE [LARGE SCALE GENOMIC DNA]</scope>
    <source>
        <strain evidence="8">JBR-2021</strain>
    </source>
</reference>
<keyword evidence="3 6" id="KW-0812">Transmembrane</keyword>
<dbReference type="Pfam" id="PF00892">
    <property type="entry name" value="EamA"/>
    <property type="match status" value="1"/>
</dbReference>
<evidence type="ECO:0000256" key="6">
    <source>
        <dbReference type="RuleBase" id="RU363077"/>
    </source>
</evidence>
<feature type="transmembrane region" description="Helical" evidence="6">
    <location>
        <begin position="75"/>
        <end position="94"/>
    </location>
</feature>
<proteinExistence type="inferred from homology"/>
<feature type="domain" description="EamA" evidence="7">
    <location>
        <begin position="14"/>
        <end position="154"/>
    </location>
</feature>
<dbReference type="EMBL" id="JAGKQH010000004">
    <property type="protein sequence ID" value="KAG6601555.1"/>
    <property type="molecule type" value="Genomic_DNA"/>
</dbReference>
<keyword evidence="9" id="KW-1185">Reference proteome</keyword>
<comment type="subcellular location">
    <subcellularLocation>
        <location evidence="1 6">Membrane</location>
        <topology evidence="1 6">Multi-pass membrane protein</topology>
    </subcellularLocation>
</comment>
<evidence type="ECO:0000313" key="9">
    <source>
        <dbReference type="Proteomes" id="UP000685013"/>
    </source>
</evidence>
<keyword evidence="4 6" id="KW-1133">Transmembrane helix</keyword>
<name>A0AAV6NS99_9ROSI</name>
<gene>
    <name evidence="8" type="ORF">SDJN03_06788</name>
</gene>
<feature type="transmembrane region" description="Helical" evidence="6">
    <location>
        <begin position="43"/>
        <end position="63"/>
    </location>
</feature>
<evidence type="ECO:0000256" key="4">
    <source>
        <dbReference type="ARBA" id="ARBA00022989"/>
    </source>
</evidence>
<evidence type="ECO:0000259" key="7">
    <source>
        <dbReference type="Pfam" id="PF00892"/>
    </source>
</evidence>
<keyword evidence="5 6" id="KW-0472">Membrane</keyword>
<dbReference type="GO" id="GO:0022857">
    <property type="term" value="F:transmembrane transporter activity"/>
    <property type="evidence" value="ECO:0007669"/>
    <property type="project" value="InterPro"/>
</dbReference>
<evidence type="ECO:0000256" key="2">
    <source>
        <dbReference type="ARBA" id="ARBA00007635"/>
    </source>
</evidence>